<reference evidence="3" key="1">
    <citation type="journal article" date="2020" name="Stud. Mycol.">
        <title>101 Dothideomycetes genomes: a test case for predicting lifestyles and emergence of pathogens.</title>
        <authorList>
            <person name="Haridas S."/>
            <person name="Albert R."/>
            <person name="Binder M."/>
            <person name="Bloem J."/>
            <person name="Labutti K."/>
            <person name="Salamov A."/>
            <person name="Andreopoulos B."/>
            <person name="Baker S."/>
            <person name="Barry K."/>
            <person name="Bills G."/>
            <person name="Bluhm B."/>
            <person name="Cannon C."/>
            <person name="Castanera R."/>
            <person name="Culley D."/>
            <person name="Daum C."/>
            <person name="Ezra D."/>
            <person name="Gonzalez J."/>
            <person name="Henrissat B."/>
            <person name="Kuo A."/>
            <person name="Liang C."/>
            <person name="Lipzen A."/>
            <person name="Lutzoni F."/>
            <person name="Magnuson J."/>
            <person name="Mondo S."/>
            <person name="Nolan M."/>
            <person name="Ohm R."/>
            <person name="Pangilinan J."/>
            <person name="Park H.-J."/>
            <person name="Ramirez L."/>
            <person name="Alfaro M."/>
            <person name="Sun H."/>
            <person name="Tritt A."/>
            <person name="Yoshinaga Y."/>
            <person name="Zwiers L.-H."/>
            <person name="Turgeon B."/>
            <person name="Goodwin S."/>
            <person name="Spatafora J."/>
            <person name="Crous P."/>
            <person name="Grigoriev I."/>
        </authorList>
    </citation>
    <scope>NUCLEOTIDE SEQUENCE</scope>
    <source>
        <strain evidence="3">CBS 627.86</strain>
    </source>
</reference>
<feature type="compositionally biased region" description="Polar residues" evidence="1">
    <location>
        <begin position="300"/>
        <end position="310"/>
    </location>
</feature>
<dbReference type="Proteomes" id="UP000799770">
    <property type="component" value="Unassembled WGS sequence"/>
</dbReference>
<accession>A0A6A5ZSD1</accession>
<feature type="region of interest" description="Disordered" evidence="1">
    <location>
        <begin position="300"/>
        <end position="323"/>
    </location>
</feature>
<evidence type="ECO:0000313" key="4">
    <source>
        <dbReference type="Proteomes" id="UP000799770"/>
    </source>
</evidence>
<feature type="chain" id="PRO_5025618516" evidence="2">
    <location>
        <begin position="24"/>
        <end position="511"/>
    </location>
</feature>
<keyword evidence="2" id="KW-0732">Signal</keyword>
<name>A0A6A5ZSD1_9PLEO</name>
<sequence length="511" mass="54466">MTSGTVSSLIVFFLSCNLYPALAQQQAQFNQVLNLNGDMNLNSFVFPDRSKVETFSQSQRQLIVNQNTPSIPPNQVTGSTGQPFVALMQQSMAINTNGANDLVGGQIELVMNGQMLQQNAVNPDNVFVAQLSPDRQTWMITEPMQSVNVTDMTVRFQKKNNIDGEYMALGRQTNETKNVLVPFGNSQAQSVVIQGSGLQENEFVDGFRMSVRATQPITMNVDVKNGVNQGMLTQLQGQQPVNNFRYLVTTNLAGVQPDLNRMATVVQLPINAVRVQQMMQAMGVSADGQVQVGVAQRPVQQNPGGATGNLQGVGAPTPQRRTRDEFRREVAERQVAPAMGATTGTGQTTPQTGGTIGTNPQTGGTPTQPQNNNPAATQLLLAPTFTPIQNQAVLDPLNMRIAIPVSQVDGEFIITMQAATGGTPAAPQAQAPPTPAGEAPKAPGGANSTTLAAEAADPPPERRADNSTASIDGAPKGYVYLTMREVNRMVEIGNCGGMPCISKMMSDLKSA</sequence>
<gene>
    <name evidence="3" type="ORF">BDV96DRAFT_133226</name>
</gene>
<feature type="region of interest" description="Disordered" evidence="1">
    <location>
        <begin position="340"/>
        <end position="374"/>
    </location>
</feature>
<feature type="compositionally biased region" description="Low complexity" evidence="1">
    <location>
        <begin position="436"/>
        <end position="456"/>
    </location>
</feature>
<feature type="region of interest" description="Disordered" evidence="1">
    <location>
        <begin position="422"/>
        <end position="471"/>
    </location>
</feature>
<organism evidence="3 4">
    <name type="scientific">Lophiotrema nucula</name>
    <dbReference type="NCBI Taxonomy" id="690887"/>
    <lineage>
        <taxon>Eukaryota</taxon>
        <taxon>Fungi</taxon>
        <taxon>Dikarya</taxon>
        <taxon>Ascomycota</taxon>
        <taxon>Pezizomycotina</taxon>
        <taxon>Dothideomycetes</taxon>
        <taxon>Pleosporomycetidae</taxon>
        <taxon>Pleosporales</taxon>
        <taxon>Lophiotremataceae</taxon>
        <taxon>Lophiotrema</taxon>
    </lineage>
</organism>
<evidence type="ECO:0000256" key="2">
    <source>
        <dbReference type="SAM" id="SignalP"/>
    </source>
</evidence>
<dbReference type="AlphaFoldDB" id="A0A6A5ZSD1"/>
<evidence type="ECO:0000256" key="1">
    <source>
        <dbReference type="SAM" id="MobiDB-lite"/>
    </source>
</evidence>
<evidence type="ECO:0000313" key="3">
    <source>
        <dbReference type="EMBL" id="KAF2121894.1"/>
    </source>
</evidence>
<dbReference type="EMBL" id="ML977311">
    <property type="protein sequence ID" value="KAF2121894.1"/>
    <property type="molecule type" value="Genomic_DNA"/>
</dbReference>
<feature type="signal peptide" evidence="2">
    <location>
        <begin position="1"/>
        <end position="23"/>
    </location>
</feature>
<keyword evidence="4" id="KW-1185">Reference proteome</keyword>
<proteinExistence type="predicted"/>
<dbReference type="OrthoDB" id="6513042at2759"/>
<protein>
    <submittedName>
        <fullName evidence="3">Uncharacterized protein</fullName>
    </submittedName>
</protein>